<organism evidence="3">
    <name type="scientific">marine sediment metagenome</name>
    <dbReference type="NCBI Taxonomy" id="412755"/>
    <lineage>
        <taxon>unclassified sequences</taxon>
        <taxon>metagenomes</taxon>
        <taxon>ecological metagenomes</taxon>
    </lineage>
</organism>
<keyword evidence="1" id="KW-0378">Hydrolase</keyword>
<evidence type="ECO:0000259" key="2">
    <source>
        <dbReference type="Pfam" id="PF00857"/>
    </source>
</evidence>
<dbReference type="SUPFAM" id="SSF52499">
    <property type="entry name" value="Isochorismatase-like hydrolases"/>
    <property type="match status" value="1"/>
</dbReference>
<proteinExistence type="predicted"/>
<dbReference type="PANTHER" id="PTHR43540">
    <property type="entry name" value="PEROXYUREIDOACRYLATE/UREIDOACRYLATE AMIDOHYDROLASE-RELATED"/>
    <property type="match status" value="1"/>
</dbReference>
<evidence type="ECO:0000256" key="1">
    <source>
        <dbReference type="ARBA" id="ARBA00022801"/>
    </source>
</evidence>
<sequence>MTTASTTLRELNGLSPAPSSLSDSALIMIDYQNTYLEGVMKLEGANEAMEEGRKLLELARAKGIPVFHIRHDAGPGSPYDVNAHIGAIADAVAPKDNEPVITKNFPNSFVQTDLDDQLKAKGVKNIILAGFMTHMCVNSTAHGGFNLGYSPTVVASTTATRALKSANGKILSAQEVHDGALASTQDLYAAVVDQVTDLPA</sequence>
<dbReference type="AlphaFoldDB" id="A0A0F9TGQ7"/>
<name>A0A0F9TGQ7_9ZZZZ</name>
<dbReference type="Gene3D" id="3.40.50.850">
    <property type="entry name" value="Isochorismatase-like"/>
    <property type="match status" value="1"/>
</dbReference>
<feature type="domain" description="Isochorismatase-like" evidence="2">
    <location>
        <begin position="24"/>
        <end position="173"/>
    </location>
</feature>
<dbReference type="GO" id="GO:0016787">
    <property type="term" value="F:hydrolase activity"/>
    <property type="evidence" value="ECO:0007669"/>
    <property type="project" value="UniProtKB-KW"/>
</dbReference>
<dbReference type="Pfam" id="PF00857">
    <property type="entry name" value="Isochorismatase"/>
    <property type="match status" value="1"/>
</dbReference>
<protein>
    <recommendedName>
        <fullName evidence="2">Isochorismatase-like domain-containing protein</fullName>
    </recommendedName>
</protein>
<reference evidence="3" key="1">
    <citation type="journal article" date="2015" name="Nature">
        <title>Complex archaea that bridge the gap between prokaryotes and eukaryotes.</title>
        <authorList>
            <person name="Spang A."/>
            <person name="Saw J.H."/>
            <person name="Jorgensen S.L."/>
            <person name="Zaremba-Niedzwiedzka K."/>
            <person name="Martijn J."/>
            <person name="Lind A.E."/>
            <person name="van Eijk R."/>
            <person name="Schleper C."/>
            <person name="Guy L."/>
            <person name="Ettema T.J."/>
        </authorList>
    </citation>
    <scope>NUCLEOTIDE SEQUENCE</scope>
</reference>
<dbReference type="InterPro" id="IPR050272">
    <property type="entry name" value="Isochorismatase-like_hydrls"/>
</dbReference>
<comment type="caution">
    <text evidence="3">The sequence shown here is derived from an EMBL/GenBank/DDBJ whole genome shotgun (WGS) entry which is preliminary data.</text>
</comment>
<dbReference type="PANTHER" id="PTHR43540:SF15">
    <property type="entry name" value="BLR5631 PROTEIN"/>
    <property type="match status" value="1"/>
</dbReference>
<accession>A0A0F9TGQ7</accession>
<dbReference type="InterPro" id="IPR000868">
    <property type="entry name" value="Isochorismatase-like_dom"/>
</dbReference>
<dbReference type="EMBL" id="LAZR01001235">
    <property type="protein sequence ID" value="KKN48156.1"/>
    <property type="molecule type" value="Genomic_DNA"/>
</dbReference>
<gene>
    <name evidence="3" type="ORF">LCGC14_0655670</name>
</gene>
<evidence type="ECO:0000313" key="3">
    <source>
        <dbReference type="EMBL" id="KKN48156.1"/>
    </source>
</evidence>
<dbReference type="InterPro" id="IPR036380">
    <property type="entry name" value="Isochorismatase-like_sf"/>
</dbReference>
<dbReference type="CDD" id="cd01014">
    <property type="entry name" value="nicotinamidase_related"/>
    <property type="match status" value="1"/>
</dbReference>